<name>A0ABN1BZH6_9DEIO</name>
<proteinExistence type="predicted"/>
<gene>
    <name evidence="1" type="ORF">GCM10008937_15700</name>
</gene>
<accession>A0ABN1BZH6</accession>
<comment type="caution">
    <text evidence="1">The sequence shown here is derived from an EMBL/GenBank/DDBJ whole genome shotgun (WGS) entry which is preliminary data.</text>
</comment>
<dbReference type="EMBL" id="BAAADB010000012">
    <property type="protein sequence ID" value="GAA0508717.1"/>
    <property type="molecule type" value="Genomic_DNA"/>
</dbReference>
<sequence>MTFKASIAQPVTREDRMRAWIAKHVKPASAHAGPAELHQITVTTPPSLTDIAQQGVQQTRRRAG</sequence>
<dbReference type="Proteomes" id="UP001500191">
    <property type="component" value="Unassembled WGS sequence"/>
</dbReference>
<evidence type="ECO:0000313" key="2">
    <source>
        <dbReference type="Proteomes" id="UP001500191"/>
    </source>
</evidence>
<keyword evidence="2" id="KW-1185">Reference proteome</keyword>
<protein>
    <submittedName>
        <fullName evidence="1">Uncharacterized protein</fullName>
    </submittedName>
</protein>
<reference evidence="1 2" key="1">
    <citation type="journal article" date="2019" name="Int. J. Syst. Evol. Microbiol.">
        <title>The Global Catalogue of Microorganisms (GCM) 10K type strain sequencing project: providing services to taxonomists for standard genome sequencing and annotation.</title>
        <authorList>
            <consortium name="The Broad Institute Genomics Platform"/>
            <consortium name="The Broad Institute Genome Sequencing Center for Infectious Disease"/>
            <person name="Wu L."/>
            <person name="Ma J."/>
        </authorList>
    </citation>
    <scope>NUCLEOTIDE SEQUENCE [LARGE SCALE GENOMIC DNA]</scope>
    <source>
        <strain evidence="1 2">JCM 14368</strain>
    </source>
</reference>
<evidence type="ECO:0000313" key="1">
    <source>
        <dbReference type="EMBL" id="GAA0508717.1"/>
    </source>
</evidence>
<organism evidence="1 2">
    <name type="scientific">Deinococcus depolymerans</name>
    <dbReference type="NCBI Taxonomy" id="392408"/>
    <lineage>
        <taxon>Bacteria</taxon>
        <taxon>Thermotogati</taxon>
        <taxon>Deinococcota</taxon>
        <taxon>Deinococci</taxon>
        <taxon>Deinococcales</taxon>
        <taxon>Deinococcaceae</taxon>
        <taxon>Deinococcus</taxon>
    </lineage>
</organism>